<dbReference type="Pfam" id="PF00583">
    <property type="entry name" value="Acetyltransf_1"/>
    <property type="match status" value="1"/>
</dbReference>
<dbReference type="EMBL" id="NAPY01000026">
    <property type="protein sequence ID" value="MUL37773.1"/>
    <property type="molecule type" value="Genomic_DNA"/>
</dbReference>
<dbReference type="RefSeq" id="WP_105219846.1">
    <property type="nucleotide sequence ID" value="NZ_CAWNSU010000047.1"/>
</dbReference>
<comment type="caution">
    <text evidence="4">The sequence shown here is derived from an EMBL/GenBank/DDBJ whole genome shotgun (WGS) entry which is preliminary data.</text>
</comment>
<keyword evidence="2" id="KW-0012">Acyltransferase</keyword>
<keyword evidence="5" id="KW-1185">Reference proteome</keyword>
<proteinExistence type="predicted"/>
<organism evidence="4 5">
    <name type="scientific">Gloeocapsopsis dulcis AAB1 = 1H9</name>
    <dbReference type="NCBI Taxonomy" id="1433147"/>
    <lineage>
        <taxon>Bacteria</taxon>
        <taxon>Bacillati</taxon>
        <taxon>Cyanobacteriota</taxon>
        <taxon>Cyanophyceae</taxon>
        <taxon>Oscillatoriophycideae</taxon>
        <taxon>Chroococcales</taxon>
        <taxon>Chroococcaceae</taxon>
        <taxon>Gloeocapsopsis</taxon>
        <taxon>Gloeocapsopsis dulcis</taxon>
    </lineage>
</organism>
<dbReference type="PROSITE" id="PS51186">
    <property type="entry name" value="GNAT"/>
    <property type="match status" value="1"/>
</dbReference>
<feature type="domain" description="N-acetyltransferase" evidence="3">
    <location>
        <begin position="6"/>
        <end position="155"/>
    </location>
</feature>
<dbReference type="OrthoDB" id="9799092at2"/>
<evidence type="ECO:0000259" key="3">
    <source>
        <dbReference type="PROSITE" id="PS51186"/>
    </source>
</evidence>
<keyword evidence="1" id="KW-0808">Transferase</keyword>
<dbReference type="PANTHER" id="PTHR43877">
    <property type="entry name" value="AMINOALKYLPHOSPHONATE N-ACETYLTRANSFERASE-RELATED-RELATED"/>
    <property type="match status" value="1"/>
</dbReference>
<dbReference type="Gene3D" id="3.40.630.30">
    <property type="match status" value="1"/>
</dbReference>
<sequence length="155" mass="17920">MTRRILTIREAIKHDEVIIAEHLCQITYELGFPPTSIRQDWLEKTIHFIDRARRELRYKGFVAELNDRIIGSASCQILELYPMVSDQYQKGYIWGVYVEPSYRRQGIATKLMQKAMIYLKEIGCTKAVLHASEQGKLLYSGLGYTESNEMVVSLA</sequence>
<evidence type="ECO:0000256" key="2">
    <source>
        <dbReference type="ARBA" id="ARBA00023315"/>
    </source>
</evidence>
<evidence type="ECO:0000313" key="4">
    <source>
        <dbReference type="EMBL" id="MUL37773.1"/>
    </source>
</evidence>
<reference evidence="4 5" key="1">
    <citation type="journal article" date="2019" name="Front. Microbiol.">
        <title>Genomic Features for Desiccation Tolerance and Sugar Biosynthesis in the Extremophile Gloeocapsopsis sp. UTEX B3054.</title>
        <authorList>
            <person name="Urrejola C."/>
            <person name="Alcorta J."/>
            <person name="Salas L."/>
            <person name="Vasquez M."/>
            <person name="Polz M.F."/>
            <person name="Vicuna R."/>
            <person name="Diez B."/>
        </authorList>
    </citation>
    <scope>NUCLEOTIDE SEQUENCE [LARGE SCALE GENOMIC DNA]</scope>
    <source>
        <strain evidence="4 5">1H9</strain>
    </source>
</reference>
<dbReference type="SUPFAM" id="SSF55729">
    <property type="entry name" value="Acyl-CoA N-acyltransferases (Nat)"/>
    <property type="match status" value="1"/>
</dbReference>
<dbReference type="InterPro" id="IPR000182">
    <property type="entry name" value="GNAT_dom"/>
</dbReference>
<dbReference type="AlphaFoldDB" id="A0A6N8FXH4"/>
<dbReference type="GO" id="GO:0016747">
    <property type="term" value="F:acyltransferase activity, transferring groups other than amino-acyl groups"/>
    <property type="evidence" value="ECO:0007669"/>
    <property type="project" value="InterPro"/>
</dbReference>
<dbReference type="InterPro" id="IPR016181">
    <property type="entry name" value="Acyl_CoA_acyltransferase"/>
</dbReference>
<dbReference type="PANTHER" id="PTHR43877:SF1">
    <property type="entry name" value="ACETYLTRANSFERASE"/>
    <property type="match status" value="1"/>
</dbReference>
<dbReference type="Proteomes" id="UP000441797">
    <property type="component" value="Unassembled WGS sequence"/>
</dbReference>
<evidence type="ECO:0000313" key="5">
    <source>
        <dbReference type="Proteomes" id="UP000441797"/>
    </source>
</evidence>
<dbReference type="CDD" id="cd04301">
    <property type="entry name" value="NAT_SF"/>
    <property type="match status" value="1"/>
</dbReference>
<evidence type="ECO:0000256" key="1">
    <source>
        <dbReference type="ARBA" id="ARBA00022679"/>
    </source>
</evidence>
<accession>A0A6N8FXH4</accession>
<protein>
    <recommendedName>
        <fullName evidence="3">N-acetyltransferase domain-containing protein</fullName>
    </recommendedName>
</protein>
<dbReference type="InterPro" id="IPR050832">
    <property type="entry name" value="Bact_Acetyltransf"/>
</dbReference>
<gene>
    <name evidence="4" type="ORF">BWI75_15920</name>
</gene>
<name>A0A6N8FXH4_9CHRO</name>